<reference evidence="10 11" key="1">
    <citation type="submission" date="2018-08" db="EMBL/GenBank/DDBJ databases">
        <title>Aphanomyces genome sequencing and annotation.</title>
        <authorList>
            <person name="Minardi D."/>
            <person name="Oidtmann B."/>
            <person name="Van Der Giezen M."/>
            <person name="Studholme D.J."/>
        </authorList>
    </citation>
    <scope>NUCLEOTIDE SEQUENCE [LARGE SCALE GENOMIC DNA]</scope>
    <source>
        <strain evidence="10 11">FDL457</strain>
    </source>
</reference>
<comment type="caution">
    <text evidence="10">The sequence shown here is derived from an EMBL/GenBank/DDBJ whole genome shotgun (WGS) entry which is preliminary data.</text>
</comment>
<dbReference type="VEuPathDB" id="FungiDB:H257_17378"/>
<keyword evidence="4" id="KW-0963">Cytoplasm</keyword>
<dbReference type="AlphaFoldDB" id="A0A418FU03"/>
<organism evidence="10 11">
    <name type="scientific">Aphanomyces astaci</name>
    <name type="common">Crayfish plague agent</name>
    <dbReference type="NCBI Taxonomy" id="112090"/>
    <lineage>
        <taxon>Eukaryota</taxon>
        <taxon>Sar</taxon>
        <taxon>Stramenopiles</taxon>
        <taxon>Oomycota</taxon>
        <taxon>Saprolegniomycetes</taxon>
        <taxon>Saprolegniales</taxon>
        <taxon>Verrucalvaceae</taxon>
        <taxon>Aphanomyces</taxon>
    </lineage>
</organism>
<keyword evidence="6" id="KW-0747">Spliceosome</keyword>
<evidence type="ECO:0000313" key="10">
    <source>
        <dbReference type="EMBL" id="RHZ37832.1"/>
    </source>
</evidence>
<dbReference type="GO" id="GO:0031122">
    <property type="term" value="P:cytoplasmic microtubule organization"/>
    <property type="evidence" value="ECO:0007669"/>
    <property type="project" value="TreeGrafter"/>
</dbReference>
<dbReference type="GO" id="GO:0008380">
    <property type="term" value="P:RNA splicing"/>
    <property type="evidence" value="ECO:0007669"/>
    <property type="project" value="UniProtKB-KW"/>
</dbReference>
<feature type="region of interest" description="Disordered" evidence="9">
    <location>
        <begin position="73"/>
        <end position="98"/>
    </location>
</feature>
<comment type="similarity">
    <text evidence="2">Belongs to the CRIPT family.</text>
</comment>
<evidence type="ECO:0000256" key="2">
    <source>
        <dbReference type="ARBA" id="ARBA00009021"/>
    </source>
</evidence>
<name>A0A418FU03_APHAT</name>
<dbReference type="GO" id="GO:0005681">
    <property type="term" value="C:spliceosomal complex"/>
    <property type="evidence" value="ECO:0007669"/>
    <property type="project" value="UniProtKB-KW"/>
</dbReference>
<accession>A0A418FU03</accession>
<dbReference type="InterPro" id="IPR019367">
    <property type="entry name" value="PDZ-binding_CRIPT"/>
</dbReference>
<evidence type="ECO:0000256" key="4">
    <source>
        <dbReference type="ARBA" id="ARBA00022490"/>
    </source>
</evidence>
<dbReference type="GO" id="GO:0008017">
    <property type="term" value="F:microtubule binding"/>
    <property type="evidence" value="ECO:0007669"/>
    <property type="project" value="TreeGrafter"/>
</dbReference>
<dbReference type="Proteomes" id="UP000286510">
    <property type="component" value="Unassembled WGS sequence"/>
</dbReference>
<sequence>MVCDKCEAKLSKVIVPDRWKDGARNTAGGKDGGRKISGNALLGKKHRFTPMSRSCRICKTKVAQEAHYCQNCSYTKEPTPLDSLSDDGDDADKDNDADDHLHQQVVYTTNLHLKALPRHGNRTRRMIMSTPTKRVSKAKPKGPRTYDELEALMKSL</sequence>
<evidence type="ECO:0000256" key="1">
    <source>
        <dbReference type="ARBA" id="ARBA00004496"/>
    </source>
</evidence>
<evidence type="ECO:0000256" key="8">
    <source>
        <dbReference type="ARBA" id="ARBA00032518"/>
    </source>
</evidence>
<keyword evidence="7" id="KW-0508">mRNA splicing</keyword>
<evidence type="ECO:0000256" key="6">
    <source>
        <dbReference type="ARBA" id="ARBA00022728"/>
    </source>
</evidence>
<keyword evidence="5" id="KW-0507">mRNA processing</keyword>
<evidence type="ECO:0000313" key="11">
    <source>
        <dbReference type="Proteomes" id="UP000286510"/>
    </source>
</evidence>
<feature type="compositionally biased region" description="Acidic residues" evidence="9">
    <location>
        <begin position="84"/>
        <end position="97"/>
    </location>
</feature>
<evidence type="ECO:0000256" key="7">
    <source>
        <dbReference type="ARBA" id="ARBA00023187"/>
    </source>
</evidence>
<evidence type="ECO:0000256" key="9">
    <source>
        <dbReference type="SAM" id="MobiDB-lite"/>
    </source>
</evidence>
<gene>
    <name evidence="10" type="ORF">DYB26_009713</name>
</gene>
<dbReference type="PANTHER" id="PTHR11805:SF1">
    <property type="entry name" value="CYSTEINE-RICH PDZ-BINDING PROTEIN"/>
    <property type="match status" value="1"/>
</dbReference>
<comment type="subcellular location">
    <subcellularLocation>
        <location evidence="1">Cytoplasm</location>
    </subcellularLocation>
</comment>
<evidence type="ECO:0000256" key="3">
    <source>
        <dbReference type="ARBA" id="ARBA00018615"/>
    </source>
</evidence>
<dbReference type="PANTHER" id="PTHR11805">
    <property type="entry name" value="CYSTEINE-RICH PDZ-BINDING PROTEIN"/>
    <property type="match status" value="1"/>
</dbReference>
<proteinExistence type="inferred from homology"/>
<feature type="non-terminal residue" evidence="10">
    <location>
        <position position="156"/>
    </location>
</feature>
<dbReference type="GO" id="GO:0006397">
    <property type="term" value="P:mRNA processing"/>
    <property type="evidence" value="ECO:0007669"/>
    <property type="project" value="UniProtKB-KW"/>
</dbReference>
<evidence type="ECO:0000256" key="5">
    <source>
        <dbReference type="ARBA" id="ARBA00022664"/>
    </source>
</evidence>
<protein>
    <recommendedName>
        <fullName evidence="3">Cysteine-rich PDZ-binding protein</fullName>
    </recommendedName>
    <alternativeName>
        <fullName evidence="8">Cysteine-rich interactor of PDZ three</fullName>
    </alternativeName>
</protein>
<dbReference type="GO" id="GO:0005737">
    <property type="term" value="C:cytoplasm"/>
    <property type="evidence" value="ECO:0007669"/>
    <property type="project" value="UniProtKB-SubCell"/>
</dbReference>
<dbReference type="GO" id="GO:0030165">
    <property type="term" value="F:PDZ domain binding"/>
    <property type="evidence" value="ECO:0007669"/>
    <property type="project" value="TreeGrafter"/>
</dbReference>
<dbReference type="EMBL" id="QUTF01009264">
    <property type="protein sequence ID" value="RHZ37832.1"/>
    <property type="molecule type" value="Genomic_DNA"/>
</dbReference>
<dbReference type="Pfam" id="PF10235">
    <property type="entry name" value="Cript"/>
    <property type="match status" value="1"/>
</dbReference>